<dbReference type="GO" id="GO:0003676">
    <property type="term" value="F:nucleic acid binding"/>
    <property type="evidence" value="ECO:0007669"/>
    <property type="project" value="InterPro"/>
</dbReference>
<dbReference type="AlphaFoldDB" id="A0AAF5DCP6"/>
<name>A0AAF5DCP6_STRER</name>
<keyword evidence="4" id="KW-1185">Reference proteome</keyword>
<dbReference type="Gene3D" id="3.30.420.10">
    <property type="entry name" value="Ribonuclease H-like superfamily/Ribonuclease H"/>
    <property type="match status" value="1"/>
</dbReference>
<reference evidence="5" key="1">
    <citation type="submission" date="2024-02" db="UniProtKB">
        <authorList>
            <consortium name="WormBaseParasite"/>
        </authorList>
    </citation>
    <scope>IDENTIFICATION</scope>
</reference>
<keyword evidence="1" id="KW-0175">Coiled coil</keyword>
<protein>
    <submittedName>
        <fullName evidence="5">3'-5' exonuclease domain-containing protein</fullName>
    </submittedName>
</protein>
<dbReference type="GO" id="GO:0008408">
    <property type="term" value="F:3'-5' exonuclease activity"/>
    <property type="evidence" value="ECO:0007669"/>
    <property type="project" value="InterPro"/>
</dbReference>
<organism evidence="4 5">
    <name type="scientific">Strongyloides stercoralis</name>
    <name type="common">Threadworm</name>
    <dbReference type="NCBI Taxonomy" id="6248"/>
    <lineage>
        <taxon>Eukaryota</taxon>
        <taxon>Metazoa</taxon>
        <taxon>Ecdysozoa</taxon>
        <taxon>Nematoda</taxon>
        <taxon>Chromadorea</taxon>
        <taxon>Rhabditida</taxon>
        <taxon>Tylenchina</taxon>
        <taxon>Panagrolaimomorpha</taxon>
        <taxon>Strongyloidoidea</taxon>
        <taxon>Strongyloididae</taxon>
        <taxon>Strongyloides</taxon>
    </lineage>
</organism>
<dbReference type="InterPro" id="IPR002562">
    <property type="entry name" value="3'-5'_exonuclease_dom"/>
</dbReference>
<feature type="region of interest" description="Disordered" evidence="2">
    <location>
        <begin position="552"/>
        <end position="573"/>
    </location>
</feature>
<accession>A0AAF5DCP6</accession>
<evidence type="ECO:0000259" key="3">
    <source>
        <dbReference type="Pfam" id="PF01612"/>
    </source>
</evidence>
<feature type="compositionally biased region" description="Basic and acidic residues" evidence="2">
    <location>
        <begin position="553"/>
        <end position="564"/>
    </location>
</feature>
<dbReference type="InterPro" id="IPR012337">
    <property type="entry name" value="RNaseH-like_sf"/>
</dbReference>
<dbReference type="GO" id="GO:0006139">
    <property type="term" value="P:nucleobase-containing compound metabolic process"/>
    <property type="evidence" value="ECO:0007669"/>
    <property type="project" value="InterPro"/>
</dbReference>
<evidence type="ECO:0000256" key="1">
    <source>
        <dbReference type="SAM" id="Coils"/>
    </source>
</evidence>
<dbReference type="PANTHER" id="PTHR47765:SF2">
    <property type="entry name" value="EXONUCLEASE MUT-7 HOMOLOG"/>
    <property type="match status" value="1"/>
</dbReference>
<feature type="coiled-coil region" evidence="1">
    <location>
        <begin position="587"/>
        <end position="617"/>
    </location>
</feature>
<dbReference type="InterPro" id="IPR052408">
    <property type="entry name" value="Exonuclease_MUT-7-like"/>
</dbReference>
<dbReference type="InterPro" id="IPR036397">
    <property type="entry name" value="RNaseH_sf"/>
</dbReference>
<dbReference type="PANTHER" id="PTHR47765">
    <property type="entry name" value="3'-5' EXONUCLEASE DOMAIN-CONTAINING PROTEIN"/>
    <property type="match status" value="1"/>
</dbReference>
<evidence type="ECO:0000256" key="2">
    <source>
        <dbReference type="SAM" id="MobiDB-lite"/>
    </source>
</evidence>
<feature type="domain" description="3'-5' exonuclease" evidence="3">
    <location>
        <begin position="591"/>
        <end position="676"/>
    </location>
</feature>
<evidence type="ECO:0000313" key="4">
    <source>
        <dbReference type="Proteomes" id="UP000035681"/>
    </source>
</evidence>
<dbReference type="Pfam" id="PF01612">
    <property type="entry name" value="DNA_pol_A_exo1"/>
    <property type="match status" value="1"/>
</dbReference>
<proteinExistence type="predicted"/>
<dbReference type="SUPFAM" id="SSF53098">
    <property type="entry name" value="Ribonuclease H-like"/>
    <property type="match status" value="1"/>
</dbReference>
<evidence type="ECO:0000313" key="5">
    <source>
        <dbReference type="WBParaSite" id="TCONS_00010282.p1"/>
    </source>
</evidence>
<dbReference type="WBParaSite" id="TCONS_00010282.p1">
    <property type="protein sequence ID" value="TCONS_00010282.p1"/>
    <property type="gene ID" value="XLOC_007977"/>
</dbReference>
<sequence length="707" mass="83309">MESQKDVILSNAMLLQNVDTEKFFRKCREYAREFSLELYKGVNSKEKFLKRVNYYFDYIKNLNNDGNLQDNSYNSRFNKRKVFSYRETLRRVIIRSFYLFHSIKHSKEDENLSKVGEDSFEKLKADRFSLEMSDHIAILEIICLKAHNDKSNLIRLHVKNFELLQSRELLCKEIYNLIDSGRWYFPIVNFMLTDKRNFPFVNSPLLFEKLAFFGPIHAKSLEEIVELKDGKFFDDTIKVLRQLRSYMENVDLFKKFYKKNISRDFKRGNFNVFKHNVRNLFTKLKRTNDVKEPLPRDTAIIQLGRHVKMCYRKKMIDNYYLNDVAYIIICQHPSLKRTFENLLLKEKDFKELERWKSIHIDNDPFPRYFPLEDKINDDLYAENSNYLSLPSNITVKICLSNDEITEAITAINEANEKGFTIVGFDCEWSPFCVNQNVSLIQVSLNNTCFIIDASYGDHELVGKFLNDLFSAKNLVKLGLQPKGDIVELLKTFYNVDALCCPTHTCCLTEVIKRFNIANSNIFNNDSNVEQVGNIEFIIPHWKDFFNQFNSNENSKKNKDNDNENIHQNNEDISLDNDKIQDDNILDIENVSQDKKSIKEKETKKENEKEKLTDAKKFDMAISCTGLSKLCKLILGKELEKTEQCSVWDRRPLRISQIRYAALDAEASRMIFLKLEEWGKELNIDVEKIVLDCPKFTLRRSKFFSVDF</sequence>
<dbReference type="Proteomes" id="UP000035681">
    <property type="component" value="Unplaced"/>
</dbReference>